<reference evidence="2 3" key="1">
    <citation type="journal article" date="2015" name="Genome Biol. Evol.">
        <title>Phylogenomic analyses indicate that early fungi evolved digesting cell walls of algal ancestors of land plants.</title>
        <authorList>
            <person name="Chang Y."/>
            <person name="Wang S."/>
            <person name="Sekimoto S."/>
            <person name="Aerts A.L."/>
            <person name="Choi C."/>
            <person name="Clum A."/>
            <person name="LaButti K.M."/>
            <person name="Lindquist E.A."/>
            <person name="Yee Ngan C."/>
            <person name="Ohm R.A."/>
            <person name="Salamov A.A."/>
            <person name="Grigoriev I.V."/>
            <person name="Spatafora J.W."/>
            <person name="Berbee M.L."/>
        </authorList>
    </citation>
    <scope>NUCLEOTIDE SEQUENCE [LARGE SCALE GENOMIC DNA]</scope>
    <source>
        <strain evidence="2 3">NRRL 28638</strain>
    </source>
</reference>
<evidence type="ECO:0000256" key="1">
    <source>
        <dbReference type="SAM" id="MobiDB-lite"/>
    </source>
</evidence>
<keyword evidence="3" id="KW-1185">Reference proteome</keyword>
<proteinExistence type="predicted"/>
<feature type="region of interest" description="Disordered" evidence="1">
    <location>
        <begin position="101"/>
        <end position="166"/>
    </location>
</feature>
<dbReference type="AlphaFoldDB" id="A0A137PE36"/>
<dbReference type="OrthoDB" id="514777at2759"/>
<sequence length="166" mass="18912">MTNTSEDIEVVQDLYVTNSGMFTNGKVTQNKYYQRLTIQSWAIPSRSTAALIKIELEEVESLTKQRFVLYFDKIASLFKNPALPSRHRFMLRGLLDVRKDNWVPRNNSNSRPLSWSKPSTPSGKKQLPSNKTKTGIVRGGPYQVDEAMFKEGNRSDSPTPEDKAKK</sequence>
<gene>
    <name evidence="2" type="ORF">CONCODRAFT_3938</name>
</gene>
<dbReference type="InterPro" id="IPR016024">
    <property type="entry name" value="ARM-type_fold"/>
</dbReference>
<feature type="compositionally biased region" description="Basic and acidic residues" evidence="1">
    <location>
        <begin position="147"/>
        <end position="166"/>
    </location>
</feature>
<accession>A0A137PE36</accession>
<dbReference type="Proteomes" id="UP000070444">
    <property type="component" value="Unassembled WGS sequence"/>
</dbReference>
<dbReference type="EMBL" id="KQ964440">
    <property type="protein sequence ID" value="KXN73257.1"/>
    <property type="molecule type" value="Genomic_DNA"/>
</dbReference>
<organism evidence="2 3">
    <name type="scientific">Conidiobolus coronatus (strain ATCC 28846 / CBS 209.66 / NRRL 28638)</name>
    <name type="common">Delacroixia coronata</name>
    <dbReference type="NCBI Taxonomy" id="796925"/>
    <lineage>
        <taxon>Eukaryota</taxon>
        <taxon>Fungi</taxon>
        <taxon>Fungi incertae sedis</taxon>
        <taxon>Zoopagomycota</taxon>
        <taxon>Entomophthoromycotina</taxon>
        <taxon>Entomophthoromycetes</taxon>
        <taxon>Entomophthorales</taxon>
        <taxon>Ancylistaceae</taxon>
        <taxon>Conidiobolus</taxon>
    </lineage>
</organism>
<protein>
    <submittedName>
        <fullName evidence="2">Uncharacterized protein</fullName>
    </submittedName>
</protein>
<dbReference type="SUPFAM" id="SSF48371">
    <property type="entry name" value="ARM repeat"/>
    <property type="match status" value="1"/>
</dbReference>
<feature type="compositionally biased region" description="Polar residues" evidence="1">
    <location>
        <begin position="104"/>
        <end position="133"/>
    </location>
</feature>
<dbReference type="Gene3D" id="1.25.40.180">
    <property type="match status" value="1"/>
</dbReference>
<evidence type="ECO:0000313" key="2">
    <source>
        <dbReference type="EMBL" id="KXN73257.1"/>
    </source>
</evidence>
<evidence type="ECO:0000313" key="3">
    <source>
        <dbReference type="Proteomes" id="UP000070444"/>
    </source>
</evidence>
<name>A0A137PE36_CONC2</name>